<evidence type="ECO:0000259" key="7">
    <source>
        <dbReference type="Pfam" id="PF20466"/>
    </source>
</evidence>
<dbReference type="RefSeq" id="WP_153705992.1">
    <property type="nucleotide sequence ID" value="NZ_JAFFPO010000046.1"/>
</dbReference>
<evidence type="ECO:0000256" key="2">
    <source>
        <dbReference type="ARBA" id="ARBA00022603"/>
    </source>
</evidence>
<feature type="domain" description="MmeI-like N-terminal" evidence="5">
    <location>
        <begin position="56"/>
        <end position="255"/>
    </location>
</feature>
<dbReference type="InterPro" id="IPR046816">
    <property type="entry name" value="MmeI_Mtase"/>
</dbReference>
<evidence type="ECO:0000313" key="9">
    <source>
        <dbReference type="EMBL" id="MRG83190.1"/>
    </source>
</evidence>
<dbReference type="InterPro" id="IPR002052">
    <property type="entry name" value="DNA_methylase_N6_adenine_CS"/>
</dbReference>
<dbReference type="Proteomes" id="UP000441557">
    <property type="component" value="Unassembled WGS sequence"/>
</dbReference>
<dbReference type="InterPro" id="IPR029063">
    <property type="entry name" value="SAM-dependent_MTases_sf"/>
</dbReference>
<name>A0AB36ADI4_LIMRT</name>
<gene>
    <name evidence="9" type="ORF">GIX80_02100</name>
</gene>
<dbReference type="InterPro" id="IPR050953">
    <property type="entry name" value="N4_N6_ade-DNA_methylase"/>
</dbReference>
<evidence type="ECO:0000259" key="8">
    <source>
        <dbReference type="Pfam" id="PF20473"/>
    </source>
</evidence>
<evidence type="ECO:0000256" key="4">
    <source>
        <dbReference type="ARBA" id="ARBA00047942"/>
    </source>
</evidence>
<feature type="domain" description="MmeI-like helicase spacer" evidence="6">
    <location>
        <begin position="264"/>
        <end position="337"/>
    </location>
</feature>
<sequence>MVKVKLYNKPLIDETRLRRDIKKRNIRKMITPQIIKAATDFVNSFHGDEVYSWKEDQHRPDFLTDLFVNILGYRKTNSVNRGSHVTFATEYKDNTGTIPDGILGYFSIRDLNSGDIVYPDAFIEVEDASYCFGEKKSDKGRGIDQVFDYAAKFLNPKNHKRFEIVTNFVELRIYSENRIESQSINLKRLNDIRQLEKLFYFLAPQSIIPELSQNENQIPPISMLQGQLQEELQLGLKVSAEKASEMGKIHEQLVKLDFTQDQADKMVVRLAFLMFADDTGIFNKENEFTHYLQSLLKVPRGLRLASIAQFFTAVDTKDNEKRNNLYPGAPYINGGLFSDSEETMGFIQKPLDDDLINSLINISEDDWSMVNPIVFGSMYEGAIKEKTRREIGAHYTSESNILKVIDKLFMNDLKSEFNAIKNSSNSVVSRLLNFKRRLAHLTFLDPACGSGNFLILAYRELRRLEHEVIDEILNLTNQNIELGFGINDLTEFGFNKNGTITVDKTQKTWQHLIGVDVNQFSGLEIGIPYQDNDHQIKYNHYPIDIARAGMWMMDHLMNIEFSENIASGIPYIRIPLHQSANIKQADALTTDWNSVVDVKKLNYVLGNPPFIGAKTKKGEAKRDKLSTIFPKVKNVDNMDYVFGWYLKCIEIMNNTNPNLKVGFVSVNSLTQGSQALTLERVMRKNNIEIDFANQSFKWDNNGAQVFVVILGFNKDHALFSHPLKHLTTANDSEEMQVTSINEYLLPGKWLNIEQISKNTNLPAMKLGSLFLDNDRYRISSEEYDHVIKEFPELAPYLHPFYGAKELIQSVLPLQYVFYFPSQTLPDHYPAWLKSRIKDVQAYRKTVSKEDRKLSGTPLKYKRDRYYNKKFLAIPRHSADIKSRPILPMRYMDKNTMISDGVYQIIDCPLWLFVILQSKVHYVWLTLVSGALGNSIRYSSVISYSKFPTPILSKCEKERLNELGERLNKERDFLFKEGKTLSSMYIKDRLPNNLNKIHAEIDSIVDKLYGVKGEINSYSRLEAVLRLVN</sequence>
<dbReference type="AlphaFoldDB" id="A0AB36ADI4"/>
<dbReference type="SUPFAM" id="SSF53335">
    <property type="entry name" value="S-adenosyl-L-methionine-dependent methyltransferases"/>
    <property type="match status" value="1"/>
</dbReference>
<evidence type="ECO:0000259" key="5">
    <source>
        <dbReference type="Pfam" id="PF20464"/>
    </source>
</evidence>
<dbReference type="PANTHER" id="PTHR33841">
    <property type="entry name" value="DNA METHYLTRANSFERASE YEEA-RELATED"/>
    <property type="match status" value="1"/>
</dbReference>
<feature type="domain" description="MmeI-like DNA-methyltransferase" evidence="8">
    <location>
        <begin position="428"/>
        <end position="715"/>
    </location>
</feature>
<dbReference type="Gene3D" id="3.40.50.150">
    <property type="entry name" value="Vaccinia Virus protein VP39"/>
    <property type="match status" value="1"/>
</dbReference>
<dbReference type="GO" id="GO:0003676">
    <property type="term" value="F:nucleic acid binding"/>
    <property type="evidence" value="ECO:0007669"/>
    <property type="project" value="InterPro"/>
</dbReference>
<dbReference type="EC" id="2.1.1.72" evidence="1"/>
<comment type="catalytic activity">
    <reaction evidence="4">
        <text>a 2'-deoxyadenosine in DNA + S-adenosyl-L-methionine = an N(6)-methyl-2'-deoxyadenosine in DNA + S-adenosyl-L-homocysteine + H(+)</text>
        <dbReference type="Rhea" id="RHEA:15197"/>
        <dbReference type="Rhea" id="RHEA-COMP:12418"/>
        <dbReference type="Rhea" id="RHEA-COMP:12419"/>
        <dbReference type="ChEBI" id="CHEBI:15378"/>
        <dbReference type="ChEBI" id="CHEBI:57856"/>
        <dbReference type="ChEBI" id="CHEBI:59789"/>
        <dbReference type="ChEBI" id="CHEBI:90615"/>
        <dbReference type="ChEBI" id="CHEBI:90616"/>
        <dbReference type="EC" id="2.1.1.72"/>
    </reaction>
</comment>
<dbReference type="PROSITE" id="PS00092">
    <property type="entry name" value="N6_MTASE"/>
    <property type="match status" value="1"/>
</dbReference>
<keyword evidence="2" id="KW-0489">Methyltransferase</keyword>
<evidence type="ECO:0000256" key="1">
    <source>
        <dbReference type="ARBA" id="ARBA00011900"/>
    </source>
</evidence>
<dbReference type="GO" id="GO:0009007">
    <property type="term" value="F:site-specific DNA-methyltransferase (adenine-specific) activity"/>
    <property type="evidence" value="ECO:0007669"/>
    <property type="project" value="UniProtKB-EC"/>
</dbReference>
<dbReference type="InterPro" id="IPR046819">
    <property type="entry name" value="MmeI_hel"/>
</dbReference>
<dbReference type="EMBL" id="WJMZ01000002">
    <property type="protein sequence ID" value="MRG83190.1"/>
    <property type="molecule type" value="Genomic_DNA"/>
</dbReference>
<dbReference type="Pfam" id="PF20464">
    <property type="entry name" value="MmeI_N"/>
    <property type="match status" value="1"/>
</dbReference>
<evidence type="ECO:0000313" key="10">
    <source>
        <dbReference type="Proteomes" id="UP000441557"/>
    </source>
</evidence>
<comment type="caution">
    <text evidence="9">The sequence shown here is derived from an EMBL/GenBank/DDBJ whole genome shotgun (WGS) entry which is preliminary data.</text>
</comment>
<protein>
    <recommendedName>
        <fullName evidence="1">site-specific DNA-methyltransferase (adenine-specific)</fullName>
        <ecNumber evidence="1">2.1.1.72</ecNumber>
    </recommendedName>
</protein>
<dbReference type="PRINTS" id="PR00507">
    <property type="entry name" value="N12N6MTFRASE"/>
</dbReference>
<keyword evidence="3" id="KW-0808">Transferase</keyword>
<dbReference type="PANTHER" id="PTHR33841:SF1">
    <property type="entry name" value="DNA METHYLTRANSFERASE A"/>
    <property type="match status" value="1"/>
</dbReference>
<reference evidence="9 10" key="1">
    <citation type="submission" date="2019-11" db="EMBL/GenBank/DDBJ databases">
        <title>Draft genome sequence of 12 host-associated Lactobacillus reuteri rodent strains.</title>
        <authorList>
            <person name="Zhang S."/>
            <person name="Ozcam M."/>
            <person name="Van Pijkeren J.P."/>
        </authorList>
    </citation>
    <scope>NUCLEOTIDE SEQUENCE [LARGE SCALE GENOMIC DNA]</scope>
    <source>
        <strain evidence="9 10">L1604-1</strain>
    </source>
</reference>
<feature type="domain" description="MmeI-like target recognition" evidence="7">
    <location>
        <begin position="757"/>
        <end position="950"/>
    </location>
</feature>
<evidence type="ECO:0000256" key="3">
    <source>
        <dbReference type="ARBA" id="ARBA00022679"/>
    </source>
</evidence>
<proteinExistence type="predicted"/>
<dbReference type="InterPro" id="IPR046820">
    <property type="entry name" value="MmeI_TRD"/>
</dbReference>
<dbReference type="Pfam" id="PF20473">
    <property type="entry name" value="MmeI_Mtase"/>
    <property type="match status" value="1"/>
</dbReference>
<evidence type="ECO:0000259" key="6">
    <source>
        <dbReference type="Pfam" id="PF20465"/>
    </source>
</evidence>
<dbReference type="Pfam" id="PF20465">
    <property type="entry name" value="MmeI_hel"/>
    <property type="match status" value="1"/>
</dbReference>
<accession>A0AB36ADI4</accession>
<organism evidence="9 10">
    <name type="scientific">Limosilactobacillus reuteri</name>
    <name type="common">Lactobacillus reuteri</name>
    <dbReference type="NCBI Taxonomy" id="1598"/>
    <lineage>
        <taxon>Bacteria</taxon>
        <taxon>Bacillati</taxon>
        <taxon>Bacillota</taxon>
        <taxon>Bacilli</taxon>
        <taxon>Lactobacillales</taxon>
        <taxon>Lactobacillaceae</taxon>
        <taxon>Limosilactobacillus</taxon>
    </lineage>
</organism>
<dbReference type="Pfam" id="PF20466">
    <property type="entry name" value="MmeI_TRD"/>
    <property type="match status" value="1"/>
</dbReference>
<dbReference type="InterPro" id="IPR046817">
    <property type="entry name" value="MmeI_N"/>
</dbReference>
<dbReference type="GO" id="GO:0032259">
    <property type="term" value="P:methylation"/>
    <property type="evidence" value="ECO:0007669"/>
    <property type="project" value="UniProtKB-KW"/>
</dbReference>